<comment type="caution">
    <text evidence="3">The sequence shown here is derived from an EMBL/GenBank/DDBJ whole genome shotgun (WGS) entry which is preliminary data.</text>
</comment>
<evidence type="ECO:0000313" key="4">
    <source>
        <dbReference type="Proteomes" id="UP001336835"/>
    </source>
</evidence>
<feature type="signal peptide" evidence="2">
    <location>
        <begin position="1"/>
        <end position="21"/>
    </location>
</feature>
<reference evidence="3 4" key="1">
    <citation type="submission" date="2024-01" db="EMBL/GenBank/DDBJ databases">
        <title>Pedobacter sp. nov., isolated from fresh soil.</title>
        <authorList>
            <person name="Le N.T.T."/>
        </authorList>
    </citation>
    <scope>NUCLEOTIDE SEQUENCE [LARGE SCALE GENOMIC DNA]</scope>
    <source>
        <strain evidence="3 4">KR3-3</strain>
    </source>
</reference>
<sequence length="81" mass="8665">MKKFSLLLAAAAVLGVGSAFATMEDSIYVQTAPGTFELKTLAGGTCEEAQGKHCEYRLKTNGDPSNPNDFTPIDVNAEWQP</sequence>
<protein>
    <submittedName>
        <fullName evidence="3">Uncharacterized protein</fullName>
    </submittedName>
</protein>
<feature type="chain" id="PRO_5047377411" evidence="2">
    <location>
        <begin position="22"/>
        <end position="81"/>
    </location>
</feature>
<name>A0ABU7IAB8_9SPHI</name>
<evidence type="ECO:0000256" key="1">
    <source>
        <dbReference type="SAM" id="MobiDB-lite"/>
    </source>
</evidence>
<dbReference type="Proteomes" id="UP001336835">
    <property type="component" value="Unassembled WGS sequence"/>
</dbReference>
<keyword evidence="4" id="KW-1185">Reference proteome</keyword>
<feature type="region of interest" description="Disordered" evidence="1">
    <location>
        <begin position="59"/>
        <end position="81"/>
    </location>
</feature>
<organism evidence="3 4">
    <name type="scientific">Pedobacter albus</name>
    <dbReference type="NCBI Taxonomy" id="3113905"/>
    <lineage>
        <taxon>Bacteria</taxon>
        <taxon>Pseudomonadati</taxon>
        <taxon>Bacteroidota</taxon>
        <taxon>Sphingobacteriia</taxon>
        <taxon>Sphingobacteriales</taxon>
        <taxon>Sphingobacteriaceae</taxon>
        <taxon>Pedobacter</taxon>
    </lineage>
</organism>
<proteinExistence type="predicted"/>
<evidence type="ECO:0000313" key="3">
    <source>
        <dbReference type="EMBL" id="MEE1946427.1"/>
    </source>
</evidence>
<gene>
    <name evidence="3" type="ORF">VRU48_14985</name>
</gene>
<dbReference type="EMBL" id="JAZDQT010000002">
    <property type="protein sequence ID" value="MEE1946427.1"/>
    <property type="molecule type" value="Genomic_DNA"/>
</dbReference>
<keyword evidence="2" id="KW-0732">Signal</keyword>
<evidence type="ECO:0000256" key="2">
    <source>
        <dbReference type="SAM" id="SignalP"/>
    </source>
</evidence>
<dbReference type="RefSeq" id="WP_330108727.1">
    <property type="nucleotide sequence ID" value="NZ_JAZDQT010000002.1"/>
</dbReference>
<accession>A0ABU7IAB8</accession>